<comment type="caution">
    <text evidence="6">The sequence shown here is derived from an EMBL/GenBank/DDBJ whole genome shotgun (WGS) entry which is preliminary data.</text>
</comment>
<accession>A0A8S3PWH6</accession>
<dbReference type="PROSITE" id="PS50070">
    <property type="entry name" value="KRINGLE_2"/>
    <property type="match status" value="1"/>
</dbReference>
<keyword evidence="7" id="KW-1185">Reference proteome</keyword>
<evidence type="ECO:0000313" key="6">
    <source>
        <dbReference type="EMBL" id="CAG2185913.1"/>
    </source>
</evidence>
<dbReference type="InterPro" id="IPR000001">
    <property type="entry name" value="Kringle"/>
</dbReference>
<dbReference type="InterPro" id="IPR038178">
    <property type="entry name" value="Kringle_sf"/>
</dbReference>
<dbReference type="InterPro" id="IPR013806">
    <property type="entry name" value="Kringle-like"/>
</dbReference>
<evidence type="ECO:0000259" key="5">
    <source>
        <dbReference type="PROSITE" id="PS50070"/>
    </source>
</evidence>
<dbReference type="SMART" id="SM00130">
    <property type="entry name" value="KR"/>
    <property type="match status" value="1"/>
</dbReference>
<feature type="transmembrane region" description="Helical" evidence="4">
    <location>
        <begin position="194"/>
        <end position="216"/>
    </location>
</feature>
<dbReference type="PROSITE" id="PS00021">
    <property type="entry name" value="KRINGLE_1"/>
    <property type="match status" value="1"/>
</dbReference>
<feature type="domain" description="Kringle" evidence="5">
    <location>
        <begin position="12"/>
        <end position="81"/>
    </location>
</feature>
<reference evidence="6" key="1">
    <citation type="submission" date="2021-03" db="EMBL/GenBank/DDBJ databases">
        <authorList>
            <person name="Bekaert M."/>
        </authorList>
    </citation>
    <scope>NUCLEOTIDE SEQUENCE</scope>
</reference>
<evidence type="ECO:0000256" key="2">
    <source>
        <dbReference type="ARBA" id="ARBA00023157"/>
    </source>
</evidence>
<comment type="caution">
    <text evidence="3">Lacks conserved residue(s) required for the propagation of feature annotation.</text>
</comment>
<dbReference type="Proteomes" id="UP000683360">
    <property type="component" value="Unassembled WGS sequence"/>
</dbReference>
<dbReference type="Gene3D" id="2.40.20.10">
    <property type="entry name" value="Plasminogen Kringle 4"/>
    <property type="match status" value="1"/>
</dbReference>
<keyword evidence="2" id="KW-1015">Disulfide bond</keyword>
<dbReference type="PANTHER" id="PTHR24261:SF7">
    <property type="entry name" value="KRINGLE DOMAIN-CONTAINING PROTEIN"/>
    <property type="match status" value="1"/>
</dbReference>
<evidence type="ECO:0000313" key="7">
    <source>
        <dbReference type="Proteomes" id="UP000683360"/>
    </source>
</evidence>
<dbReference type="OrthoDB" id="272018at2759"/>
<organism evidence="6 7">
    <name type="scientific">Mytilus edulis</name>
    <name type="common">Blue mussel</name>
    <dbReference type="NCBI Taxonomy" id="6550"/>
    <lineage>
        <taxon>Eukaryota</taxon>
        <taxon>Metazoa</taxon>
        <taxon>Spiralia</taxon>
        <taxon>Lophotrochozoa</taxon>
        <taxon>Mollusca</taxon>
        <taxon>Bivalvia</taxon>
        <taxon>Autobranchia</taxon>
        <taxon>Pteriomorphia</taxon>
        <taxon>Mytilida</taxon>
        <taxon>Mytiloidea</taxon>
        <taxon>Mytilidae</taxon>
        <taxon>Mytilinae</taxon>
        <taxon>Mytilus</taxon>
    </lineage>
</organism>
<dbReference type="EC" id="3.4.21.7" evidence="6"/>
<dbReference type="EMBL" id="CAJPWZ010000105">
    <property type="protein sequence ID" value="CAG2185913.1"/>
    <property type="molecule type" value="Genomic_DNA"/>
</dbReference>
<dbReference type="PANTHER" id="PTHR24261">
    <property type="entry name" value="PLASMINOGEN-RELATED"/>
    <property type="match status" value="1"/>
</dbReference>
<protein>
    <submittedName>
        <fullName evidence="6">PLG</fullName>
        <ecNumber evidence="6">3.4.21.7</ecNumber>
    </submittedName>
</protein>
<gene>
    <name evidence="6" type="ORF">MEDL_1483</name>
</gene>
<name>A0A8S3PWH6_MYTED</name>
<dbReference type="PRINTS" id="PR00018">
    <property type="entry name" value="KRINGLE"/>
</dbReference>
<keyword evidence="4" id="KW-0812">Transmembrane</keyword>
<dbReference type="Pfam" id="PF00051">
    <property type="entry name" value="Kringle"/>
    <property type="match status" value="1"/>
</dbReference>
<keyword evidence="4" id="KW-1133">Transmembrane helix</keyword>
<dbReference type="AlphaFoldDB" id="A0A8S3PWH6"/>
<evidence type="ECO:0000256" key="1">
    <source>
        <dbReference type="ARBA" id="ARBA00022572"/>
    </source>
</evidence>
<dbReference type="InterPro" id="IPR018056">
    <property type="entry name" value="Kringle_CS"/>
</dbReference>
<dbReference type="CDD" id="cd00108">
    <property type="entry name" value="KR"/>
    <property type="match status" value="1"/>
</dbReference>
<evidence type="ECO:0000256" key="4">
    <source>
        <dbReference type="SAM" id="Phobius"/>
    </source>
</evidence>
<sequence>MKKLGCKTTKLGMEYVGTENMTRTCIPCQRWDSDFPQRHMNTESMKKHENYCRNPDREPEGPWCYTMDPEIRFDFCDVPFCGLNPAVSSHIKCKRTTTYYTTAAYVNETSDSAVSPTQLPEVKNDSQSWCTCRCSTNEQFIAHSTKSSNHNYTNTELKQQMKEELREILEHLKVQKNLTSAWVRARRCADDQRMASVGMGYVAIVIIAMPFILTLVSDCCKLK</sequence>
<keyword evidence="6" id="KW-0378">Hydrolase</keyword>
<evidence type="ECO:0000256" key="3">
    <source>
        <dbReference type="PROSITE-ProRule" id="PRU00121"/>
    </source>
</evidence>
<dbReference type="GO" id="GO:0004252">
    <property type="term" value="F:serine-type endopeptidase activity"/>
    <property type="evidence" value="ECO:0007669"/>
    <property type="project" value="UniProtKB-EC"/>
</dbReference>
<dbReference type="InterPro" id="IPR050759">
    <property type="entry name" value="Serine_protease_kringle"/>
</dbReference>
<keyword evidence="4" id="KW-0472">Membrane</keyword>
<dbReference type="SUPFAM" id="SSF57440">
    <property type="entry name" value="Kringle-like"/>
    <property type="match status" value="1"/>
</dbReference>
<proteinExistence type="predicted"/>
<keyword evidence="1 3" id="KW-0420">Kringle</keyword>